<feature type="transmembrane region" description="Helical" evidence="1">
    <location>
        <begin position="55"/>
        <end position="72"/>
    </location>
</feature>
<feature type="transmembrane region" description="Helical" evidence="1">
    <location>
        <begin position="31"/>
        <end position="48"/>
    </location>
</feature>
<keyword evidence="1" id="KW-0472">Membrane</keyword>
<sequence length="158" mass="18854">MRIEVKSLLITMIITPILAVTCYYYKEPYVLFYSTLFFLFSFISFMGFFRSKTKLQKILIILSLALLTAYNLKYIDSINIIEDLILYTYFFITSMTFIRNERTFKINNLLSIIFIIILIPIIITNKRSDLLLILLIIVRIILRIDIIHTMKKRNIKLY</sequence>
<reference evidence="2" key="1">
    <citation type="submission" date="2020-10" db="EMBL/GenBank/DDBJ databases">
        <title>Dehalococcoides mccartyi of a TCE/Cr reducing biochatode.</title>
        <authorList>
            <person name="Matturro B."/>
        </authorList>
    </citation>
    <scope>NUCLEOTIDE SEQUENCE</scope>
    <source>
        <strain evidence="2">Bin4</strain>
    </source>
</reference>
<name>A0A843AAY1_METAZ</name>
<keyword evidence="1" id="KW-1133">Transmembrane helix</keyword>
<dbReference type="Proteomes" id="UP000658733">
    <property type="component" value="Unassembled WGS sequence"/>
</dbReference>
<feature type="transmembrane region" description="Helical" evidence="1">
    <location>
        <begin position="78"/>
        <end position="99"/>
    </location>
</feature>
<keyword evidence="1" id="KW-0812">Transmembrane</keyword>
<feature type="transmembrane region" description="Helical" evidence="1">
    <location>
        <begin position="106"/>
        <end position="124"/>
    </location>
</feature>
<feature type="transmembrane region" description="Helical" evidence="1">
    <location>
        <begin position="7"/>
        <end position="25"/>
    </location>
</feature>
<dbReference type="RefSeq" id="WP_278521480.1">
    <property type="nucleotide sequence ID" value="NZ_JADIIN010000003.1"/>
</dbReference>
<proteinExistence type="predicted"/>
<evidence type="ECO:0000313" key="3">
    <source>
        <dbReference type="Proteomes" id="UP000658733"/>
    </source>
</evidence>
<protein>
    <submittedName>
        <fullName evidence="2">Uncharacterized protein</fullName>
    </submittedName>
</protein>
<comment type="caution">
    <text evidence="2">The sequence shown here is derived from an EMBL/GenBank/DDBJ whole genome shotgun (WGS) entry which is preliminary data.</text>
</comment>
<accession>A0A843AAY1</accession>
<evidence type="ECO:0000256" key="1">
    <source>
        <dbReference type="SAM" id="Phobius"/>
    </source>
</evidence>
<dbReference type="EMBL" id="JADIIN010000003">
    <property type="protein sequence ID" value="MBF4467824.1"/>
    <property type="molecule type" value="Genomic_DNA"/>
</dbReference>
<evidence type="ECO:0000313" key="2">
    <source>
        <dbReference type="EMBL" id="MBF4467824.1"/>
    </source>
</evidence>
<dbReference type="AlphaFoldDB" id="A0A843AAY1"/>
<organism evidence="2 3">
    <name type="scientific">Methanobrevibacter arboriphilus</name>
    <dbReference type="NCBI Taxonomy" id="39441"/>
    <lineage>
        <taxon>Archaea</taxon>
        <taxon>Methanobacteriati</taxon>
        <taxon>Methanobacteriota</taxon>
        <taxon>Methanomada group</taxon>
        <taxon>Methanobacteria</taxon>
        <taxon>Methanobacteriales</taxon>
        <taxon>Methanobacteriaceae</taxon>
        <taxon>Methanobrevibacter</taxon>
    </lineage>
</organism>
<gene>
    <name evidence="2" type="ORF">ISP01_00310</name>
</gene>
<feature type="transmembrane region" description="Helical" evidence="1">
    <location>
        <begin position="130"/>
        <end position="148"/>
    </location>
</feature>